<keyword evidence="1" id="KW-0560">Oxidoreductase</keyword>
<reference evidence="2" key="1">
    <citation type="journal article" date="2019" name="Int. J. Syst. Evol. Microbiol.">
        <title>The Global Catalogue of Microorganisms (GCM) 10K type strain sequencing project: providing services to taxonomists for standard genome sequencing and annotation.</title>
        <authorList>
            <consortium name="The Broad Institute Genomics Platform"/>
            <consortium name="The Broad Institute Genome Sequencing Center for Infectious Disease"/>
            <person name="Wu L."/>
            <person name="Ma J."/>
        </authorList>
    </citation>
    <scope>NUCLEOTIDE SEQUENCE [LARGE SCALE GENOMIC DNA]</scope>
    <source>
        <strain evidence="2">KCTC 52449</strain>
    </source>
</reference>
<dbReference type="EMBL" id="JBHRSX010000008">
    <property type="protein sequence ID" value="MFC3200791.1"/>
    <property type="molecule type" value="Genomic_DNA"/>
</dbReference>
<dbReference type="EC" id="1.-.-.-" evidence="1"/>
<dbReference type="InterPro" id="IPR027056">
    <property type="entry name" value="Gluconate_2DH_su3"/>
</dbReference>
<sequence>MANSTSTTMDRRTLLKLIAASTGAGLINAPALAVWEEQPDLLPVSKAGFDDATVALITELCEVVIPRTDTPGAKDAGVPPFFIGMVRECYDEQQQKLFEAGFADIESRSKTLYGKPFATLNAEQKSDLITAIDVEAITFNKGEDTQWDGAGFEGQPHYFTLMKQLVIFGFFSSKVGGTQVLRHSDVPGGYYDIPYNEGDKAWTTPWPW</sequence>
<gene>
    <name evidence="1" type="ORF">ACFOEW_03020</name>
</gene>
<protein>
    <submittedName>
        <fullName evidence="1">Gluconate 2-dehydrogenase subunit 3 family protein</fullName>
        <ecNumber evidence="1">1.-.-.-</ecNumber>
    </submittedName>
</protein>
<dbReference type="Proteomes" id="UP001595477">
    <property type="component" value="Unassembled WGS sequence"/>
</dbReference>
<dbReference type="PROSITE" id="PS51318">
    <property type="entry name" value="TAT"/>
    <property type="match status" value="1"/>
</dbReference>
<comment type="caution">
    <text evidence="1">The sequence shown here is derived from an EMBL/GenBank/DDBJ whole genome shotgun (WGS) entry which is preliminary data.</text>
</comment>
<dbReference type="GO" id="GO:0016491">
    <property type="term" value="F:oxidoreductase activity"/>
    <property type="evidence" value="ECO:0007669"/>
    <property type="project" value="UniProtKB-KW"/>
</dbReference>
<organism evidence="1 2">
    <name type="scientific">Alteromonas oceani</name>
    <dbReference type="NCBI Taxonomy" id="2071609"/>
    <lineage>
        <taxon>Bacteria</taxon>
        <taxon>Pseudomonadati</taxon>
        <taxon>Pseudomonadota</taxon>
        <taxon>Gammaproteobacteria</taxon>
        <taxon>Alteromonadales</taxon>
        <taxon>Alteromonadaceae</taxon>
        <taxon>Alteromonas/Salinimonas group</taxon>
        <taxon>Alteromonas</taxon>
    </lineage>
</organism>
<proteinExistence type="predicted"/>
<evidence type="ECO:0000313" key="1">
    <source>
        <dbReference type="EMBL" id="MFC3200791.1"/>
    </source>
</evidence>
<dbReference type="InterPro" id="IPR006311">
    <property type="entry name" value="TAT_signal"/>
</dbReference>
<keyword evidence="2" id="KW-1185">Reference proteome</keyword>
<evidence type="ECO:0000313" key="2">
    <source>
        <dbReference type="Proteomes" id="UP001595477"/>
    </source>
</evidence>
<name>A0ABV7JS66_9ALTE</name>
<dbReference type="Pfam" id="PF13618">
    <property type="entry name" value="Gluconate_2-dh3"/>
    <property type="match status" value="1"/>
</dbReference>
<dbReference type="RefSeq" id="WP_123327187.1">
    <property type="nucleotide sequence ID" value="NZ_JBHRSX010000008.1"/>
</dbReference>
<accession>A0ABV7JS66</accession>